<protein>
    <submittedName>
        <fullName evidence="3">Exclusion protein FxsA</fullName>
    </submittedName>
</protein>
<keyword evidence="4" id="KW-1185">Reference proteome</keyword>
<dbReference type="PANTHER" id="PTHR35335:SF1">
    <property type="entry name" value="UPF0716 PROTEIN FXSA"/>
    <property type="match status" value="1"/>
</dbReference>
<feature type="region of interest" description="Disordered" evidence="1">
    <location>
        <begin position="121"/>
        <end position="140"/>
    </location>
</feature>
<dbReference type="PANTHER" id="PTHR35335">
    <property type="entry name" value="UPF0716 PROTEIN FXSA"/>
    <property type="match status" value="1"/>
</dbReference>
<dbReference type="EMBL" id="CP025583">
    <property type="protein sequence ID" value="AUM75198.1"/>
    <property type="molecule type" value="Genomic_DNA"/>
</dbReference>
<feature type="transmembrane region" description="Helical" evidence="2">
    <location>
        <begin position="70"/>
        <end position="89"/>
    </location>
</feature>
<feature type="region of interest" description="Disordered" evidence="1">
    <location>
        <begin position="149"/>
        <end position="186"/>
    </location>
</feature>
<organism evidence="3 4">
    <name type="scientific">Paracoccus jeotgali</name>
    <dbReference type="NCBI Taxonomy" id="2065379"/>
    <lineage>
        <taxon>Bacteria</taxon>
        <taxon>Pseudomonadati</taxon>
        <taxon>Pseudomonadota</taxon>
        <taxon>Alphaproteobacteria</taxon>
        <taxon>Rhodobacterales</taxon>
        <taxon>Paracoccaceae</taxon>
        <taxon>Paracoccus</taxon>
    </lineage>
</organism>
<evidence type="ECO:0000256" key="1">
    <source>
        <dbReference type="SAM" id="MobiDB-lite"/>
    </source>
</evidence>
<gene>
    <name evidence="3" type="ORF">CYR75_13625</name>
</gene>
<keyword evidence="2" id="KW-0812">Transmembrane</keyword>
<dbReference type="NCBIfam" id="NF008528">
    <property type="entry name" value="PRK11463.1-2"/>
    <property type="match status" value="1"/>
</dbReference>
<feature type="transmembrane region" description="Helical" evidence="2">
    <location>
        <begin position="28"/>
        <end position="49"/>
    </location>
</feature>
<dbReference type="InterPro" id="IPR007313">
    <property type="entry name" value="FxsA"/>
</dbReference>
<keyword evidence="2" id="KW-1133">Transmembrane helix</keyword>
<dbReference type="OrthoDB" id="9792788at2"/>
<dbReference type="KEGG" id="paru:CYR75_13625"/>
<accession>A0A2K9MHT6</accession>
<dbReference type="Pfam" id="PF04186">
    <property type="entry name" value="FxsA"/>
    <property type="match status" value="1"/>
</dbReference>
<keyword evidence="2" id="KW-0472">Membrane</keyword>
<dbReference type="RefSeq" id="WP_101500542.1">
    <property type="nucleotide sequence ID" value="NZ_CP025583.1"/>
</dbReference>
<feature type="compositionally biased region" description="Basic and acidic residues" evidence="1">
    <location>
        <begin position="153"/>
        <end position="176"/>
    </location>
</feature>
<name>A0A2K9MHT6_9RHOB</name>
<reference evidence="4" key="1">
    <citation type="submission" date="2017-12" db="EMBL/GenBank/DDBJ databases">
        <title>Genomic analysis of Paracoccus sp. CBA4604.</title>
        <authorList>
            <person name="Roh S.W."/>
            <person name="Kim J.Y."/>
            <person name="Kim J.S."/>
        </authorList>
    </citation>
    <scope>NUCLEOTIDE SEQUENCE [LARGE SCALE GENOMIC DNA]</scope>
    <source>
        <strain evidence="4">CBA4604</strain>
    </source>
</reference>
<dbReference type="GO" id="GO:0016020">
    <property type="term" value="C:membrane"/>
    <property type="evidence" value="ECO:0007669"/>
    <property type="project" value="InterPro"/>
</dbReference>
<evidence type="ECO:0000313" key="3">
    <source>
        <dbReference type="EMBL" id="AUM75198.1"/>
    </source>
</evidence>
<dbReference type="Proteomes" id="UP000234882">
    <property type="component" value="Chromosome"/>
</dbReference>
<evidence type="ECO:0000313" key="4">
    <source>
        <dbReference type="Proteomes" id="UP000234882"/>
    </source>
</evidence>
<evidence type="ECO:0000256" key="2">
    <source>
        <dbReference type="SAM" id="Phobius"/>
    </source>
</evidence>
<proteinExistence type="predicted"/>
<dbReference type="AlphaFoldDB" id="A0A2K9MHT6"/>
<sequence length="186" mass="20755">MPLLIPFILIPLIEIALFIQIGDAIGLWPTIGLVLLSAFVGTALIRSQGARTLMQIQHSFRTLNDPTRPLAHGAMILIAGVLLLTPGFFTDTLGLLLMIPAVRDWLMRRIGRRMTVTRRGFGFDGGAQPRHGWPGRGQDDMIDADYVVQDDPYPTRDDIELPDNRDPDERGPDGRRRPPSGWVRPD</sequence>